<accession>A0A812Z2S7</accession>
<dbReference type="InterPro" id="IPR029021">
    <property type="entry name" value="Prot-tyrosine_phosphatase-like"/>
</dbReference>
<organism evidence="3 4">
    <name type="scientific">Symbiodinium necroappetens</name>
    <dbReference type="NCBI Taxonomy" id="1628268"/>
    <lineage>
        <taxon>Eukaryota</taxon>
        <taxon>Sar</taxon>
        <taxon>Alveolata</taxon>
        <taxon>Dinophyceae</taxon>
        <taxon>Suessiales</taxon>
        <taxon>Symbiodiniaceae</taxon>
        <taxon>Symbiodinium</taxon>
    </lineage>
</organism>
<evidence type="ECO:0000313" key="4">
    <source>
        <dbReference type="Proteomes" id="UP000601435"/>
    </source>
</evidence>
<reference evidence="3" key="1">
    <citation type="submission" date="2021-02" db="EMBL/GenBank/DDBJ databases">
        <authorList>
            <person name="Dougan E. K."/>
            <person name="Rhodes N."/>
            <person name="Thang M."/>
            <person name="Chan C."/>
        </authorList>
    </citation>
    <scope>NUCLEOTIDE SEQUENCE</scope>
</reference>
<dbReference type="OrthoDB" id="442658at2759"/>
<comment type="caution">
    <text evidence="3">The sequence shown here is derived from an EMBL/GenBank/DDBJ whole genome shotgun (WGS) entry which is preliminary data.</text>
</comment>
<evidence type="ECO:0000259" key="2">
    <source>
        <dbReference type="PROSITE" id="PS50056"/>
    </source>
</evidence>
<sequence length="1723" mass="189512">LASRLAGPLPGVDDVIVGERTTIFQAPVTTETLRRSLALTRTWWYRAAKTRAKSTKEQDGKMPATLNGKVLTAFLKNGQSLCAGFQLGRCRLEQGDCASAHRCAVALRSGRACGGNHPAEICYDKRALLAQMGGNRQPERTGDGEASGRDPVVLRAASPAASGGAGGGEEARARESWHNYYLATASGRLDLKSKDREEAFLHAFELTKNSLWSGEHVLFHCMAGRHRAATYAGLTRSLLAFESLPDALEFLKSVRDVEPEKVLSERGVRDFVYRMRRTISIGRTAPTPTAYRRQRAPMSTWQPVPLCKHNQSTSKALRLKDAWSTSDREEAVGWDIRFCKMALAWLDFVGSIGSALSRAGQLHEGQAVRARVMRVSAATQRKPGVVAAMAAPSSVTLVPRDGTDIATTLQALGLNFGLDDKIVQALLATKVQNLEEVRYFFADEAAVDPWLKKTALGEDHNVQAARLRRCWAAIRLYFSQSEADRSKVALADLDCMLGEGELRDLKTNFWRRYRQRYPPEVHPSDATISRVSREMGKRMLCIFSVWKVKSLQHQLLSSVKKRKLAPDLYTEDDDPEEAGPRDADSSLDRLFTLCRAYAMAGTMAVPAAPAAIDEASLGADSTLFVAVPVGFRAKRTAALVPTTHRLSWLQARDQEERAEWVARFRDSQKTLGQVIKEVYVARDPHWIPLSSSTSVGSPSQQHAPMPPPKAESLFQILGTIAGKKVASCMKDGKQLCREFQRGKCNKKDCTSGRVGPWGCRFFACRRRCWSASVPVPIHCGSGAGPRQPAVHSLHVVWLARSPDLWAAVGPGDPGRFDALAADIVSADLLFVSLDKAAKSRAGEVPEFFDDGRAGPYLLCDGGPAPTLLEQLNLVQDPCHGCILGTIGRCLGGATLGPGHRVPPGGLSSRVGKRQPLNSLRRLGFGKTHHTRRAFSPRRDADGSDFAATSTRLRPGHRCCASTFMIPRSGSRTGSEASFGSRAKKRRKSQPVGLLHCCCCFLVGSPARFSRGPHTQATVSGDDWAGGSIGCRSTPWRAVGGDGTSGRLAGTSALASCRRVVTKGLVPAGCVYVGQGNYQHRLPTSKWRNPWVAGHTCDPGQTLARYSDFVVAELWHDRARLTCWRGSFSFALGEALCLTIRRPAPRQEQRGTQPARLDEWEGPLVPIAAERQQRFRQRTADGLQVGASTHRAALPPLLPFGLSVDEHFEQSLHLGTQPLQTELHPVLDADLLFAAEIHAKHKGSLRPMRQRAVGALKELKRRWEPVGARLRARQPQDAEPISLEDVLGDWQTHNTETIRRLRPGGCTKAVERTAVQGDTPLRKYAGVRPAQHVRATISHMSEAELAIAKAEVYAGLLFGLPLAVTSFNRYSRLVEALGRRLVLTLVSLYFDDATVGDWASSKGSGQWAFGQLNTLLGTPFADSKRQPMSHRGDFLGLSHDMSRALSDGVVHFWPRDRIVQKVTTMLAEAGSSSCLHPGQAAKLYGILNFFEQGVYGKVGAGSLWAIKERQYEATTQITPDLLDNFRYIRAIIRAKPQRQLPVLPLPCKRFVCASDAAEEPDTGGTGGFLVVWFSGSRQTREGFVADIHPWWYSVWQSAEVHIAQLEISMVVAYALLGRPEHFRNRRGIWFLDNVASLMALVKGRSSSRDLESFAHMVHMLLLGLNTQMWFEYIPSKSNWADAISRLGRDDPWHVSQSFSTSVIRFPRVVWGLPPSALLTLASFR</sequence>
<keyword evidence="4" id="KW-1185">Reference proteome</keyword>
<feature type="non-terminal residue" evidence="3">
    <location>
        <position position="1723"/>
    </location>
</feature>
<evidence type="ECO:0000256" key="1">
    <source>
        <dbReference type="SAM" id="MobiDB-lite"/>
    </source>
</evidence>
<dbReference type="Gene3D" id="3.90.190.10">
    <property type="entry name" value="Protein tyrosine phosphatase superfamily"/>
    <property type="match status" value="1"/>
</dbReference>
<dbReference type="InterPro" id="IPR000387">
    <property type="entry name" value="Tyr_Pase_dom"/>
</dbReference>
<feature type="region of interest" description="Disordered" evidence="1">
    <location>
        <begin position="927"/>
        <end position="947"/>
    </location>
</feature>
<name>A0A812Z2S7_9DINO</name>
<feature type="domain" description="Tyrosine specific protein phosphatases" evidence="2">
    <location>
        <begin position="198"/>
        <end position="269"/>
    </location>
</feature>
<dbReference type="SUPFAM" id="SSF52799">
    <property type="entry name" value="(Phosphotyrosine protein) phosphatases II"/>
    <property type="match status" value="1"/>
</dbReference>
<proteinExistence type="predicted"/>
<dbReference type="EMBL" id="CAJNJA010045375">
    <property type="protein sequence ID" value="CAE7809077.1"/>
    <property type="molecule type" value="Genomic_DNA"/>
</dbReference>
<dbReference type="Proteomes" id="UP000601435">
    <property type="component" value="Unassembled WGS sequence"/>
</dbReference>
<gene>
    <name evidence="3" type="ORF">SNEC2469_LOCUS23950</name>
</gene>
<protein>
    <recommendedName>
        <fullName evidence="2">Tyrosine specific protein phosphatases domain-containing protein</fullName>
    </recommendedName>
</protein>
<evidence type="ECO:0000313" key="3">
    <source>
        <dbReference type="EMBL" id="CAE7809077.1"/>
    </source>
</evidence>
<dbReference type="PROSITE" id="PS50056">
    <property type="entry name" value="TYR_PHOSPHATASE_2"/>
    <property type="match status" value="1"/>
</dbReference>